<evidence type="ECO:0000256" key="6">
    <source>
        <dbReference type="RuleBase" id="RU003369"/>
    </source>
</evidence>
<dbReference type="Gene3D" id="3.40.50.720">
    <property type="entry name" value="NAD(P)-binding Rossmann-like Domain"/>
    <property type="match status" value="1"/>
</dbReference>
<feature type="binding site" evidence="5">
    <location>
        <begin position="10"/>
        <end position="16"/>
    </location>
    <ligand>
        <name>NAD(+)</name>
        <dbReference type="ChEBI" id="CHEBI:57540"/>
    </ligand>
</feature>
<feature type="domain" description="Lactate/malate dehydrogenase C-terminal" evidence="8">
    <location>
        <begin position="150"/>
        <end position="300"/>
    </location>
</feature>
<evidence type="ECO:0008006" key="11">
    <source>
        <dbReference type="Google" id="ProtNLM"/>
    </source>
</evidence>
<dbReference type="AlphaFoldDB" id="A0A1Q4VAP6"/>
<evidence type="ECO:0000256" key="2">
    <source>
        <dbReference type="ARBA" id="ARBA00023002"/>
    </source>
</evidence>
<feature type="binding site" evidence="5">
    <location>
        <begin position="121"/>
        <end position="123"/>
    </location>
    <ligand>
        <name>NAD(+)</name>
        <dbReference type="ChEBI" id="CHEBI:57540"/>
    </ligand>
</feature>
<dbReference type="InterPro" id="IPR001557">
    <property type="entry name" value="L-lactate/malate_DH"/>
</dbReference>
<keyword evidence="10" id="KW-1185">Reference proteome</keyword>
<name>A0A1Q4VAP6_9ACTN</name>
<evidence type="ECO:0000256" key="4">
    <source>
        <dbReference type="PIRSR" id="PIRSR000102-1"/>
    </source>
</evidence>
<feature type="active site" description="Proton acceptor" evidence="4">
    <location>
        <position position="177"/>
    </location>
</feature>
<accession>A0A1Q4VAP6</accession>
<comment type="caution">
    <text evidence="9">The sequence shown here is derived from an EMBL/GenBank/DDBJ whole genome shotgun (WGS) entry which is preliminary data.</text>
</comment>
<dbReference type="SUPFAM" id="SSF51735">
    <property type="entry name" value="NAD(P)-binding Rossmann-fold domains"/>
    <property type="match status" value="1"/>
</dbReference>
<dbReference type="InterPro" id="IPR036291">
    <property type="entry name" value="NAD(P)-bd_dom_sf"/>
</dbReference>
<evidence type="ECO:0000259" key="7">
    <source>
        <dbReference type="Pfam" id="PF00056"/>
    </source>
</evidence>
<reference evidence="9 10" key="1">
    <citation type="submission" date="2015-06" db="EMBL/GenBank/DDBJ databases">
        <title>Cloning and characterization of the uncialamcin biosynthetic gene cluster.</title>
        <authorList>
            <person name="Yan X."/>
            <person name="Huang T."/>
            <person name="Ge H."/>
            <person name="Shen B."/>
        </authorList>
    </citation>
    <scope>NUCLEOTIDE SEQUENCE [LARGE SCALE GENOMIC DNA]</scope>
    <source>
        <strain evidence="9 10">DCA2648</strain>
    </source>
</reference>
<dbReference type="EMBL" id="LFBV01000002">
    <property type="protein sequence ID" value="OKH94921.1"/>
    <property type="molecule type" value="Genomic_DNA"/>
</dbReference>
<dbReference type="InterPro" id="IPR001236">
    <property type="entry name" value="Lactate/malate_DH_N"/>
</dbReference>
<organism evidence="9 10">
    <name type="scientific">Streptomyces uncialis</name>
    <dbReference type="NCBI Taxonomy" id="1048205"/>
    <lineage>
        <taxon>Bacteria</taxon>
        <taxon>Bacillati</taxon>
        <taxon>Actinomycetota</taxon>
        <taxon>Actinomycetes</taxon>
        <taxon>Kitasatosporales</taxon>
        <taxon>Streptomycetaceae</taxon>
        <taxon>Streptomyces</taxon>
    </lineage>
</organism>
<keyword evidence="3 5" id="KW-0520">NAD</keyword>
<proteinExistence type="inferred from homology"/>
<comment type="similarity">
    <text evidence="1">Belongs to the LDH/MDH superfamily. LDH family.</text>
</comment>
<dbReference type="PIRSF" id="PIRSF000102">
    <property type="entry name" value="Lac_mal_DH"/>
    <property type="match status" value="1"/>
</dbReference>
<dbReference type="GO" id="GO:0006089">
    <property type="term" value="P:lactate metabolic process"/>
    <property type="evidence" value="ECO:0007669"/>
    <property type="project" value="TreeGrafter"/>
</dbReference>
<evidence type="ECO:0000313" key="10">
    <source>
        <dbReference type="Proteomes" id="UP000186455"/>
    </source>
</evidence>
<gene>
    <name evidence="9" type="ORF">AB852_12310</name>
</gene>
<dbReference type="PANTHER" id="PTHR43128:SF16">
    <property type="entry name" value="L-LACTATE DEHYDROGENASE"/>
    <property type="match status" value="1"/>
</dbReference>
<sequence length="309" mass="33498">MRHPKVTIVGAAGGVGSSLAHLLITAPDAYEIALIGRDTRSVACLLMDSESLAPLGRPPVVGHGDTGDFHDSDIIVITASVPLTAWAPRADSMSANAEVVHPYFREITKVSADWRGHVIVVTNPIDVLSGWLRRHTHFGRSRILGYSWNDSLRLRVAVARALGEDAADITAWVIGEHGDAFVPLFGHVLSKGRHVRVSARQRESVLAELRDFYTRWGRLGRARTTVWTTASGVARMIHDLTHGRSADWTASVALNGEYGLSDVNVGVPVTMDARGVLRVVEWGLDEAEHTALHQAASLVRQRVDGLGAL</sequence>
<feature type="binding site" evidence="5">
    <location>
        <position position="96"/>
    </location>
    <ligand>
        <name>NAD(+)</name>
        <dbReference type="ChEBI" id="CHEBI:57540"/>
    </ligand>
</feature>
<dbReference type="Gene3D" id="3.90.110.10">
    <property type="entry name" value="Lactate dehydrogenase/glycoside hydrolase, family 4, C-terminal"/>
    <property type="match status" value="1"/>
</dbReference>
<evidence type="ECO:0000256" key="1">
    <source>
        <dbReference type="ARBA" id="ARBA00006054"/>
    </source>
</evidence>
<evidence type="ECO:0000256" key="3">
    <source>
        <dbReference type="ARBA" id="ARBA00023027"/>
    </source>
</evidence>
<evidence type="ECO:0000313" key="9">
    <source>
        <dbReference type="EMBL" id="OKH94921.1"/>
    </source>
</evidence>
<dbReference type="Proteomes" id="UP000186455">
    <property type="component" value="Unassembled WGS sequence"/>
</dbReference>
<evidence type="ECO:0000259" key="8">
    <source>
        <dbReference type="Pfam" id="PF02866"/>
    </source>
</evidence>
<dbReference type="STRING" id="1048205.AB852_12310"/>
<evidence type="ECO:0000256" key="5">
    <source>
        <dbReference type="PIRSR" id="PIRSR000102-3"/>
    </source>
</evidence>
<dbReference type="PANTHER" id="PTHR43128">
    <property type="entry name" value="L-2-HYDROXYCARBOXYLATE DEHYDROGENASE (NAD(P)(+))"/>
    <property type="match status" value="1"/>
</dbReference>
<dbReference type="InterPro" id="IPR015955">
    <property type="entry name" value="Lactate_DH/Glyco_Ohase_4_C"/>
</dbReference>
<feature type="domain" description="Lactate/malate dehydrogenase N-terminal" evidence="7">
    <location>
        <begin position="5"/>
        <end position="145"/>
    </location>
</feature>
<dbReference type="RefSeq" id="WP_073787058.1">
    <property type="nucleotide sequence ID" value="NZ_JBITHB010000022.1"/>
</dbReference>
<dbReference type="GO" id="GO:0004459">
    <property type="term" value="F:L-lactate dehydrogenase (NAD+) activity"/>
    <property type="evidence" value="ECO:0007669"/>
    <property type="project" value="TreeGrafter"/>
</dbReference>
<dbReference type="InterPro" id="IPR022383">
    <property type="entry name" value="Lactate/malate_DH_C"/>
</dbReference>
<dbReference type="Pfam" id="PF02866">
    <property type="entry name" value="Ldh_1_C"/>
    <property type="match status" value="1"/>
</dbReference>
<dbReference type="SUPFAM" id="SSF56327">
    <property type="entry name" value="LDH C-terminal domain-like"/>
    <property type="match status" value="1"/>
</dbReference>
<dbReference type="PRINTS" id="PR00086">
    <property type="entry name" value="LLDHDRGNASE"/>
</dbReference>
<dbReference type="Pfam" id="PF00056">
    <property type="entry name" value="Ldh_1_N"/>
    <property type="match status" value="1"/>
</dbReference>
<keyword evidence="2 6" id="KW-0560">Oxidoreductase</keyword>
<protein>
    <recommendedName>
        <fullName evidence="11">Lactate dehydrogenase</fullName>
    </recommendedName>
</protein>